<feature type="compositionally biased region" description="Basic and acidic residues" evidence="14">
    <location>
        <begin position="1"/>
        <end position="18"/>
    </location>
</feature>
<keyword evidence="4" id="KW-0597">Phosphoprotein</keyword>
<keyword evidence="3" id="KW-0963">Cytoplasm</keyword>
<evidence type="ECO:0000256" key="7">
    <source>
        <dbReference type="ARBA" id="ARBA00022990"/>
    </source>
</evidence>
<dbReference type="SMART" id="SM00271">
    <property type="entry name" value="DnaJ"/>
    <property type="match status" value="1"/>
</dbReference>
<dbReference type="SUPFAM" id="SSF46565">
    <property type="entry name" value="Chaperone J-domain"/>
    <property type="match status" value="1"/>
</dbReference>
<evidence type="ECO:0000256" key="4">
    <source>
        <dbReference type="ARBA" id="ARBA00022553"/>
    </source>
</evidence>
<feature type="domain" description="J" evidence="15">
    <location>
        <begin position="394"/>
        <end position="464"/>
    </location>
</feature>
<evidence type="ECO:0000256" key="13">
    <source>
        <dbReference type="PROSITE-ProRule" id="PRU00339"/>
    </source>
</evidence>
<feature type="repeat" description="TPR" evidence="13">
    <location>
        <begin position="269"/>
        <end position="302"/>
    </location>
</feature>
<dbReference type="GO" id="GO:0005856">
    <property type="term" value="C:cytoskeleton"/>
    <property type="evidence" value="ECO:0007669"/>
    <property type="project" value="UniProtKB-SubCell"/>
</dbReference>
<dbReference type="FunFam" id="1.25.40.10:FF:000097">
    <property type="entry name" value="DnaJ homolog subfamily C member 7 homolog"/>
    <property type="match status" value="1"/>
</dbReference>
<dbReference type="OrthoDB" id="765884at2759"/>
<organism evidence="16 17">
    <name type="scientific">Brachionus calyciflorus</name>
    <dbReference type="NCBI Taxonomy" id="104777"/>
    <lineage>
        <taxon>Eukaryota</taxon>
        <taxon>Metazoa</taxon>
        <taxon>Spiralia</taxon>
        <taxon>Gnathifera</taxon>
        <taxon>Rotifera</taxon>
        <taxon>Eurotatoria</taxon>
        <taxon>Monogononta</taxon>
        <taxon>Pseudotrocha</taxon>
        <taxon>Ploima</taxon>
        <taxon>Brachionidae</taxon>
        <taxon>Brachionus</taxon>
    </lineage>
</organism>
<evidence type="ECO:0000256" key="1">
    <source>
        <dbReference type="ARBA" id="ARBA00004123"/>
    </source>
</evidence>
<keyword evidence="8" id="KW-0143">Chaperone</keyword>
<reference evidence="16" key="1">
    <citation type="submission" date="2021-02" db="EMBL/GenBank/DDBJ databases">
        <authorList>
            <person name="Nowell W R."/>
        </authorList>
    </citation>
    <scope>NUCLEOTIDE SEQUENCE</scope>
    <source>
        <strain evidence="16">Ploen Becks lab</strain>
    </source>
</reference>
<evidence type="ECO:0000256" key="10">
    <source>
        <dbReference type="ARBA" id="ARBA00023242"/>
    </source>
</evidence>
<evidence type="ECO:0000313" key="16">
    <source>
        <dbReference type="EMBL" id="CAF0728958.1"/>
    </source>
</evidence>
<dbReference type="PRINTS" id="PR00625">
    <property type="entry name" value="JDOMAIN"/>
</dbReference>
<keyword evidence="5" id="KW-0677">Repeat</keyword>
<dbReference type="Pfam" id="PF13181">
    <property type="entry name" value="TPR_8"/>
    <property type="match status" value="2"/>
</dbReference>
<comment type="subcellular location">
    <subcellularLocation>
        <location evidence="2">Cytoplasm</location>
        <location evidence="2">Cytoskeleton</location>
    </subcellularLocation>
    <subcellularLocation>
        <location evidence="1">Nucleus</location>
    </subcellularLocation>
</comment>
<feature type="compositionally biased region" description="Polar residues" evidence="14">
    <location>
        <begin position="19"/>
        <end position="29"/>
    </location>
</feature>
<feature type="region of interest" description="Disordered" evidence="14">
    <location>
        <begin position="1"/>
        <end position="36"/>
    </location>
</feature>
<comment type="function">
    <text evidence="11">Acts as a co-chaperone regulating the molecular chaperones HSP70 and HSP90 in folding of steroid receptors, such as the glucocorticoid receptor and the progesterone receptor. Proposed to act as a recycling chaperone by facilitating the return of chaperone substrates to early stages of chaperoning if further folding is required. In vitro, induces ATP-independent dissociation of HSP90 but not of HSP70 from the chaperone-substrate complexes. Recruits NR1I3 to the cytoplasm.</text>
</comment>
<dbReference type="InterPro" id="IPR001623">
    <property type="entry name" value="DnaJ_domain"/>
</dbReference>
<dbReference type="FunFam" id="1.10.287.110:FF:000018">
    <property type="entry name" value="DnaJ (Hsp40) homolog, subfamily C, member 7"/>
    <property type="match status" value="1"/>
</dbReference>
<dbReference type="Pfam" id="PF13414">
    <property type="entry name" value="TPR_11"/>
    <property type="match status" value="1"/>
</dbReference>
<dbReference type="PANTHER" id="PTHR45188:SF2">
    <property type="entry name" value="DNAJ HOMOLOG SUBFAMILY C MEMBER 7"/>
    <property type="match status" value="1"/>
</dbReference>
<feature type="repeat" description="TPR" evidence="13">
    <location>
        <begin position="109"/>
        <end position="142"/>
    </location>
</feature>
<dbReference type="SUPFAM" id="SSF48452">
    <property type="entry name" value="TPR-like"/>
    <property type="match status" value="1"/>
</dbReference>
<dbReference type="PROSITE" id="PS50076">
    <property type="entry name" value="DNAJ_2"/>
    <property type="match status" value="1"/>
</dbReference>
<evidence type="ECO:0000256" key="9">
    <source>
        <dbReference type="ARBA" id="ARBA00023212"/>
    </source>
</evidence>
<dbReference type="PROSITE" id="PS50005">
    <property type="entry name" value="TPR"/>
    <property type="match status" value="5"/>
</dbReference>
<dbReference type="InterPro" id="IPR019734">
    <property type="entry name" value="TPR_rpt"/>
</dbReference>
<dbReference type="GO" id="GO:0005634">
    <property type="term" value="C:nucleus"/>
    <property type="evidence" value="ECO:0007669"/>
    <property type="project" value="UniProtKB-SubCell"/>
</dbReference>
<evidence type="ECO:0000259" key="15">
    <source>
        <dbReference type="PROSITE" id="PS50076"/>
    </source>
</evidence>
<evidence type="ECO:0000256" key="2">
    <source>
        <dbReference type="ARBA" id="ARBA00004245"/>
    </source>
</evidence>
<proteinExistence type="predicted"/>
<protein>
    <recommendedName>
        <fullName evidence="12">DnaJ homolog subfamily C member 7</fullName>
    </recommendedName>
</protein>
<dbReference type="InterPro" id="IPR036869">
    <property type="entry name" value="J_dom_sf"/>
</dbReference>
<dbReference type="InterPro" id="IPR018253">
    <property type="entry name" value="DnaJ_domain_CS"/>
</dbReference>
<feature type="repeat" description="TPR" evidence="13">
    <location>
        <begin position="223"/>
        <end position="256"/>
    </location>
</feature>
<dbReference type="PROSITE" id="PS50293">
    <property type="entry name" value="TPR_REGION"/>
    <property type="match status" value="1"/>
</dbReference>
<dbReference type="PROSITE" id="PS00636">
    <property type="entry name" value="DNAJ_1"/>
    <property type="match status" value="1"/>
</dbReference>
<keyword evidence="10" id="KW-0539">Nucleus</keyword>
<evidence type="ECO:0000256" key="14">
    <source>
        <dbReference type="SAM" id="MobiDB-lite"/>
    </source>
</evidence>
<dbReference type="EMBL" id="CAJNOC010000219">
    <property type="protein sequence ID" value="CAF0728958.1"/>
    <property type="molecule type" value="Genomic_DNA"/>
</dbReference>
<dbReference type="InterPro" id="IPR013105">
    <property type="entry name" value="TPR_2"/>
</dbReference>
<evidence type="ECO:0000256" key="8">
    <source>
        <dbReference type="ARBA" id="ARBA00023186"/>
    </source>
</evidence>
<keyword evidence="7" id="KW-0007">Acetylation</keyword>
<keyword evidence="17" id="KW-1185">Reference proteome</keyword>
<dbReference type="Pfam" id="PF07719">
    <property type="entry name" value="TPR_2"/>
    <property type="match status" value="1"/>
</dbReference>
<evidence type="ECO:0000313" key="17">
    <source>
        <dbReference type="Proteomes" id="UP000663879"/>
    </source>
</evidence>
<gene>
    <name evidence="16" type="ORF">OXX778_LOCUS2711</name>
</gene>
<feature type="repeat" description="TPR" evidence="13">
    <location>
        <begin position="341"/>
        <end position="374"/>
    </location>
</feature>
<keyword evidence="9" id="KW-0206">Cytoskeleton</keyword>
<dbReference type="Gene3D" id="1.25.40.10">
    <property type="entry name" value="Tetratricopeptide repeat domain"/>
    <property type="match status" value="3"/>
</dbReference>
<dbReference type="Proteomes" id="UP000663879">
    <property type="component" value="Unassembled WGS sequence"/>
</dbReference>
<evidence type="ECO:0000256" key="12">
    <source>
        <dbReference type="ARBA" id="ARBA00071603"/>
    </source>
</evidence>
<dbReference type="CDD" id="cd06257">
    <property type="entry name" value="DnaJ"/>
    <property type="match status" value="1"/>
</dbReference>
<dbReference type="InterPro" id="IPR011990">
    <property type="entry name" value="TPR-like_helical_dom_sf"/>
</dbReference>
<sequence length="516" mass="58438">MVEKSDSEIENESTKQTKPETSQNSTTQKEPTDPVKLAEQAETFKNEGNVCYKEGKYKEAVDLYTQAIDLVPKNAAYYGNRAAAYFMLKKYKEVVNDSKVALSIDPKYVKGYLREGKAHLFLGDSQSAINCLQIAKSLEPSNASITEDLHNCEAVKQFSEQAQNAFSSGDFRKVIYLMDRCLNHAHDCSKFLLLKAECLCLLGRYQESQEIANEIVMKDQMNPDALYVRGMCLYYQDNSEKAFQHFQRVLQYAPEHDKARVFYKKAKQLQSKKDLGNQAFKAGKWQEAYDLYSECLTLDANNKSLNSILYYNRATTSSKMNNLDKCIEDCTKAIELDDGYVKAYLRRAKCYMDKEEYESAVSDYEKVNKLDKTKENQMLLKDAKLELKKSKRKDYYKILGVSKTASDDEIKKAYRKSALMHHPDRFPNETDEVKKEEERKFKEVGEAYAVLSDPNKKMRYDNGQDLDDSGSGMSADIDPNLLFQAFFGGGGGFGGGGSGGRSRGGGFPGGFQFSFG</sequence>
<dbReference type="PANTHER" id="PTHR45188">
    <property type="entry name" value="DNAJ PROTEIN P58IPK HOMOLOG"/>
    <property type="match status" value="1"/>
</dbReference>
<dbReference type="AlphaFoldDB" id="A0A813N849"/>
<dbReference type="Pfam" id="PF00226">
    <property type="entry name" value="DnaJ"/>
    <property type="match status" value="1"/>
</dbReference>
<keyword evidence="6 13" id="KW-0802">TPR repeat</keyword>
<comment type="caution">
    <text evidence="16">The sequence shown here is derived from an EMBL/GenBank/DDBJ whole genome shotgun (WGS) entry which is preliminary data.</text>
</comment>
<evidence type="ECO:0000256" key="11">
    <source>
        <dbReference type="ARBA" id="ARBA00053178"/>
    </source>
</evidence>
<evidence type="ECO:0000256" key="5">
    <source>
        <dbReference type="ARBA" id="ARBA00022737"/>
    </source>
</evidence>
<feature type="repeat" description="TPR" evidence="13">
    <location>
        <begin position="41"/>
        <end position="74"/>
    </location>
</feature>
<accession>A0A813N849</accession>
<dbReference type="SMART" id="SM00028">
    <property type="entry name" value="TPR"/>
    <property type="match status" value="8"/>
</dbReference>
<dbReference type="Gene3D" id="1.10.287.110">
    <property type="entry name" value="DnaJ domain"/>
    <property type="match status" value="1"/>
</dbReference>
<name>A0A813N849_9BILA</name>
<evidence type="ECO:0000256" key="6">
    <source>
        <dbReference type="ARBA" id="ARBA00022803"/>
    </source>
</evidence>
<evidence type="ECO:0000256" key="3">
    <source>
        <dbReference type="ARBA" id="ARBA00022490"/>
    </source>
</evidence>